<evidence type="ECO:0000256" key="2">
    <source>
        <dbReference type="SAM" id="MobiDB-lite"/>
    </source>
</evidence>
<evidence type="ECO:0000313" key="3">
    <source>
        <dbReference type="EMBL" id="PIO69823.1"/>
    </source>
</evidence>
<protein>
    <submittedName>
        <fullName evidence="3">Uncharacterized protein</fullName>
    </submittedName>
</protein>
<keyword evidence="4" id="KW-1185">Reference proteome</keyword>
<organism evidence="3 4">
    <name type="scientific">Teladorsagia circumcincta</name>
    <name type="common">Brown stomach worm</name>
    <name type="synonym">Ostertagia circumcincta</name>
    <dbReference type="NCBI Taxonomy" id="45464"/>
    <lineage>
        <taxon>Eukaryota</taxon>
        <taxon>Metazoa</taxon>
        <taxon>Ecdysozoa</taxon>
        <taxon>Nematoda</taxon>
        <taxon>Chromadorea</taxon>
        <taxon>Rhabditida</taxon>
        <taxon>Rhabditina</taxon>
        <taxon>Rhabditomorpha</taxon>
        <taxon>Strongyloidea</taxon>
        <taxon>Trichostrongylidae</taxon>
        <taxon>Teladorsagia</taxon>
    </lineage>
</organism>
<feature type="coiled-coil region" evidence="1">
    <location>
        <begin position="365"/>
        <end position="405"/>
    </location>
</feature>
<feature type="compositionally biased region" description="Polar residues" evidence="2">
    <location>
        <begin position="43"/>
        <end position="56"/>
    </location>
</feature>
<feature type="non-terminal residue" evidence="3">
    <location>
        <position position="1"/>
    </location>
</feature>
<reference evidence="3 4" key="1">
    <citation type="submission" date="2015-09" db="EMBL/GenBank/DDBJ databases">
        <title>Draft genome of the parasitic nematode Teladorsagia circumcincta isolate WARC Sus (inbred).</title>
        <authorList>
            <person name="Mitreva M."/>
        </authorList>
    </citation>
    <scope>NUCLEOTIDE SEQUENCE [LARGE SCALE GENOMIC DNA]</scope>
    <source>
        <strain evidence="3 4">S</strain>
    </source>
</reference>
<feature type="region of interest" description="Disordered" evidence="2">
    <location>
        <begin position="1"/>
        <end position="20"/>
    </location>
</feature>
<dbReference type="InterPro" id="IPR027267">
    <property type="entry name" value="AH/BAR_dom_sf"/>
</dbReference>
<dbReference type="EMBL" id="KZ346500">
    <property type="protein sequence ID" value="PIO69823.1"/>
    <property type="molecule type" value="Genomic_DNA"/>
</dbReference>
<gene>
    <name evidence="3" type="ORF">TELCIR_08343</name>
</gene>
<proteinExistence type="predicted"/>
<feature type="region of interest" description="Disordered" evidence="2">
    <location>
        <begin position="33"/>
        <end position="59"/>
    </location>
</feature>
<accession>A0A2G9UI51</accession>
<name>A0A2G9UI51_TELCI</name>
<evidence type="ECO:0000313" key="4">
    <source>
        <dbReference type="Proteomes" id="UP000230423"/>
    </source>
</evidence>
<evidence type="ECO:0000256" key="1">
    <source>
        <dbReference type="SAM" id="Coils"/>
    </source>
</evidence>
<feature type="compositionally biased region" description="Basic and acidic residues" evidence="2">
    <location>
        <begin position="1"/>
        <end position="11"/>
    </location>
</feature>
<dbReference type="Gene3D" id="1.20.1270.60">
    <property type="entry name" value="Arfaptin homology (AH) domain/BAR domain"/>
    <property type="match status" value="1"/>
</dbReference>
<dbReference type="OrthoDB" id="79452at2759"/>
<dbReference type="SUPFAM" id="SSF103657">
    <property type="entry name" value="BAR/IMD domain-like"/>
    <property type="match status" value="1"/>
</dbReference>
<feature type="non-terminal residue" evidence="3">
    <location>
        <position position="406"/>
    </location>
</feature>
<keyword evidence="1" id="KW-0175">Coiled coil</keyword>
<dbReference type="Proteomes" id="UP000230423">
    <property type="component" value="Unassembled WGS sequence"/>
</dbReference>
<sequence>CSDFGLMKKESPSTARSMEKNLPLMCEGYRNSSFQEPRKKSTKVSNQAHPSHTGLRSVTHDREDKIEFVRWPGDQPPQCLFLGAGCAAHIDCPSFYVTCRPQVMIPHSFVLGKILKGIFTIDSRADSLHGMSSASSVCSSNDIDCALDSRIPPAIKRDVERFSMFISRLRAALDVDTNVPDGESMCVSVHAALEMVSESMRDLFKHPQFKTNHGSSHQVLKQLTFSVTVAVTELGNVWLEFSLKTNFTDEHSQPFMPLRDVFESSFDSDIDLVGRTKETTDHLKARVVEALDARRKEHDIQRGALKLEWTKLTKSLHDCEDMVEKCRVTLKLREEAVRKARENSLRSESITISPSMSTDPMKRRREMEKKKRIEEEAIIKKAEAEKQLAISSAELRRKRKELENAK</sequence>
<dbReference type="AlphaFoldDB" id="A0A2G9UI51"/>